<evidence type="ECO:0000256" key="5">
    <source>
        <dbReference type="PROSITE-ProRule" id="PRU00289"/>
    </source>
</evidence>
<name>A0ABY8EFM3_9FIRM</name>
<accession>A0ABY8EFM3</accession>
<evidence type="ECO:0000256" key="3">
    <source>
        <dbReference type="ARBA" id="ARBA00022840"/>
    </source>
</evidence>
<evidence type="ECO:0000256" key="7">
    <source>
        <dbReference type="SAM" id="Phobius"/>
    </source>
</evidence>
<evidence type="ECO:0000256" key="6">
    <source>
        <dbReference type="SAM" id="MobiDB-lite"/>
    </source>
</evidence>
<feature type="transmembrane region" description="Helical" evidence="7">
    <location>
        <begin position="127"/>
        <end position="148"/>
    </location>
</feature>
<keyword evidence="4" id="KW-0238">DNA-binding</keyword>
<feature type="transmembrane region" description="Helical" evidence="7">
    <location>
        <begin position="155"/>
        <end position="174"/>
    </location>
</feature>
<dbReference type="Pfam" id="PF01580">
    <property type="entry name" value="FtsK_SpoIIIE"/>
    <property type="match status" value="1"/>
</dbReference>
<dbReference type="InterPro" id="IPR018541">
    <property type="entry name" value="Ftsk_gamma"/>
</dbReference>
<dbReference type="PROSITE" id="PS50901">
    <property type="entry name" value="FTSK"/>
    <property type="match status" value="1"/>
</dbReference>
<dbReference type="SMART" id="SM00382">
    <property type="entry name" value="AAA"/>
    <property type="match status" value="1"/>
</dbReference>
<feature type="binding site" evidence="5">
    <location>
        <begin position="452"/>
        <end position="459"/>
    </location>
    <ligand>
        <name>ATP</name>
        <dbReference type="ChEBI" id="CHEBI:30616"/>
    </ligand>
</feature>
<gene>
    <name evidence="9" type="ORF">P4S50_06555</name>
</gene>
<dbReference type="SUPFAM" id="SSF46785">
    <property type="entry name" value="Winged helix' DNA-binding domain"/>
    <property type="match status" value="1"/>
</dbReference>
<dbReference type="Pfam" id="PF09397">
    <property type="entry name" value="FtsK_gamma"/>
    <property type="match status" value="1"/>
</dbReference>
<dbReference type="EMBL" id="CP120733">
    <property type="protein sequence ID" value="WFD11732.1"/>
    <property type="molecule type" value="Genomic_DNA"/>
</dbReference>
<keyword evidence="2 5" id="KW-0547">Nucleotide-binding</keyword>
<evidence type="ECO:0000256" key="1">
    <source>
        <dbReference type="ARBA" id="ARBA00006474"/>
    </source>
</evidence>
<proteinExistence type="inferred from homology"/>
<dbReference type="Gene3D" id="3.40.50.300">
    <property type="entry name" value="P-loop containing nucleotide triphosphate hydrolases"/>
    <property type="match status" value="1"/>
</dbReference>
<feature type="transmembrane region" description="Helical" evidence="7">
    <location>
        <begin position="91"/>
        <end position="107"/>
    </location>
</feature>
<keyword evidence="3 5" id="KW-0067">ATP-binding</keyword>
<dbReference type="InterPro" id="IPR050206">
    <property type="entry name" value="FtsK/SpoIIIE/SftA"/>
</dbReference>
<dbReference type="PANTHER" id="PTHR22683">
    <property type="entry name" value="SPORULATION PROTEIN RELATED"/>
    <property type="match status" value="1"/>
</dbReference>
<organism evidence="9 10">
    <name type="scientific">Tepidibacter hydrothermalis</name>
    <dbReference type="NCBI Taxonomy" id="3036126"/>
    <lineage>
        <taxon>Bacteria</taxon>
        <taxon>Bacillati</taxon>
        <taxon>Bacillota</taxon>
        <taxon>Clostridia</taxon>
        <taxon>Peptostreptococcales</taxon>
        <taxon>Peptostreptococcaceae</taxon>
        <taxon>Tepidibacter</taxon>
    </lineage>
</organism>
<keyword evidence="7" id="KW-0472">Membrane</keyword>
<evidence type="ECO:0000313" key="10">
    <source>
        <dbReference type="Proteomes" id="UP001222800"/>
    </source>
</evidence>
<dbReference type="SMART" id="SM00843">
    <property type="entry name" value="Ftsk_gamma"/>
    <property type="match status" value="1"/>
</dbReference>
<dbReference type="Proteomes" id="UP001222800">
    <property type="component" value="Chromosome"/>
</dbReference>
<reference evidence="9 10" key="1">
    <citation type="submission" date="2023-03" db="EMBL/GenBank/DDBJ databases">
        <title>Complete genome sequence of Tepidibacter sp. SWIR-1, isolated from a deep-sea hydrothermal vent.</title>
        <authorList>
            <person name="Li X."/>
        </authorList>
    </citation>
    <scope>NUCLEOTIDE SEQUENCE [LARGE SCALE GENOMIC DNA]</scope>
    <source>
        <strain evidence="9 10">SWIR-1</strain>
    </source>
</reference>
<feature type="transmembrane region" description="Helical" evidence="7">
    <location>
        <begin position="55"/>
        <end position="79"/>
    </location>
</feature>
<keyword evidence="7" id="KW-0812">Transmembrane</keyword>
<dbReference type="InterPro" id="IPR041027">
    <property type="entry name" value="FtsK_alpha"/>
</dbReference>
<dbReference type="InterPro" id="IPR027417">
    <property type="entry name" value="P-loop_NTPase"/>
</dbReference>
<dbReference type="InterPro" id="IPR036390">
    <property type="entry name" value="WH_DNA-bd_sf"/>
</dbReference>
<evidence type="ECO:0000259" key="8">
    <source>
        <dbReference type="PROSITE" id="PS50901"/>
    </source>
</evidence>
<dbReference type="Pfam" id="PF17854">
    <property type="entry name" value="FtsK_alpha"/>
    <property type="match status" value="1"/>
</dbReference>
<sequence>MLMGKRKKRQTKNKLDNKFMQELRDLSLIFLGLFFLYSLKTNSMGNVGYFIKVMFLGFFSKLSIIVPYIIILIGVMDLINSNKIKNIKSYKLYYPLIFIMVLIYGLMKKDFIPVDSPFIPENLRIIFQISIEGNGSGIFSTIIAYYFIKLFGVKGSYIVGIFALIVITLFGFNISIQDALKRVNNLLVDSFVSFKNFVISFVTVERKQNNKIKKKIKINNEKDSYEESSKEKPIKIINFDRESKTENKVDNMDNKVYDKVDVEDNNIKQSSLKNIDDKQDDDKEIKIVTSDNVENFSDYEIPSLDLLKESTSNTDLKDKKQILKNAKVLEQTLKDFGVEAQINQVTKGPTITRYEIQPKAGVKVSKIVGLVDDIALSLAAKSIRIEAPIPGKAAVGIEVPNEQVQIVTLREVIEAKEFTNNESKLSFSLGKDISGMPIITDISKMPHLLIAGATGSGKSVCVNTLINSILYKAKPDEVKFLMIDPKVVELTNYNGIPHLLIPVVTDPKKAASALNWAVSEMNRRYKLFAENSVRDITGYNNKMEEKLPKVVIIIDELADLMMVSPNDVEDAICRLAQMARAAGMHLIVATQRPSVDVITGVIKANIPSRIAFAVSSQADSRTILDMGGAEKLLGKGDMLFYPVGATKPMRLQGAFISDDEVEEVVSFVKNQVGEVKYTEDIIENINKGINVESSDVDDLLSDAIELVINSNQASASMLQRKFRIGYNRAARLIDQMEERGLIGPSEGSKPRKVLVTKEEFESTVGE</sequence>
<feature type="domain" description="FtsK" evidence="8">
    <location>
        <begin position="435"/>
        <end position="621"/>
    </location>
</feature>
<dbReference type="SUPFAM" id="SSF52540">
    <property type="entry name" value="P-loop containing nucleoside triphosphate hydrolases"/>
    <property type="match status" value="1"/>
</dbReference>
<comment type="similarity">
    <text evidence="1">Belongs to the FtsK/SpoIIIE/SftA family.</text>
</comment>
<dbReference type="InterPro" id="IPR002543">
    <property type="entry name" value="FtsK_dom"/>
</dbReference>
<dbReference type="Gene3D" id="3.30.980.40">
    <property type="match status" value="1"/>
</dbReference>
<dbReference type="PANTHER" id="PTHR22683:SF41">
    <property type="entry name" value="DNA TRANSLOCASE FTSK"/>
    <property type="match status" value="1"/>
</dbReference>
<evidence type="ECO:0000256" key="4">
    <source>
        <dbReference type="ARBA" id="ARBA00023125"/>
    </source>
</evidence>
<evidence type="ECO:0000256" key="2">
    <source>
        <dbReference type="ARBA" id="ARBA00022741"/>
    </source>
</evidence>
<dbReference type="InterPro" id="IPR036388">
    <property type="entry name" value="WH-like_DNA-bd_sf"/>
</dbReference>
<dbReference type="InterPro" id="IPR003593">
    <property type="entry name" value="AAA+_ATPase"/>
</dbReference>
<evidence type="ECO:0000313" key="9">
    <source>
        <dbReference type="EMBL" id="WFD11732.1"/>
    </source>
</evidence>
<protein>
    <submittedName>
        <fullName evidence="9">DNA translocase FtsK</fullName>
    </submittedName>
</protein>
<keyword evidence="10" id="KW-1185">Reference proteome</keyword>
<dbReference type="Gene3D" id="1.10.10.10">
    <property type="entry name" value="Winged helix-like DNA-binding domain superfamily/Winged helix DNA-binding domain"/>
    <property type="match status" value="1"/>
</dbReference>
<feature type="region of interest" description="Disordered" evidence="6">
    <location>
        <begin position="744"/>
        <end position="766"/>
    </location>
</feature>
<keyword evidence="7" id="KW-1133">Transmembrane helix</keyword>
<dbReference type="CDD" id="cd01127">
    <property type="entry name" value="TrwB_TraG_TraD_VirD4"/>
    <property type="match status" value="1"/>
</dbReference>